<dbReference type="Proteomes" id="UP000886101">
    <property type="component" value="Unassembled WGS sequence"/>
</dbReference>
<gene>
    <name evidence="2" type="ORF">ENJ96_05290</name>
</gene>
<sequence length="70" mass="8085">MAIFFALSNSVVRHYFAEYDVIEEGYLGKAVFLPEYLGYGGTLFLITLIAVVWYVIIDWNEESNKLVIEM</sequence>
<protein>
    <submittedName>
        <fullName evidence="2">Uncharacterized protein</fullName>
    </submittedName>
</protein>
<comment type="caution">
    <text evidence="2">The sequence shown here is derived from an EMBL/GenBank/DDBJ whole genome shotgun (WGS) entry which is preliminary data.</text>
</comment>
<proteinExistence type="predicted"/>
<accession>A0A7V5P089</accession>
<reference evidence="2" key="1">
    <citation type="journal article" date="2020" name="mSystems">
        <title>Genome- and Community-Level Interaction Insights into Carbon Utilization and Element Cycling Functions of Hydrothermarchaeota in Hydrothermal Sediment.</title>
        <authorList>
            <person name="Zhou Z."/>
            <person name="Liu Y."/>
            <person name="Xu W."/>
            <person name="Pan J."/>
            <person name="Luo Z.H."/>
            <person name="Li M."/>
        </authorList>
    </citation>
    <scope>NUCLEOTIDE SEQUENCE [LARGE SCALE GENOMIC DNA]</scope>
    <source>
        <strain evidence="2">HyVt-533</strain>
    </source>
</reference>
<organism evidence="2">
    <name type="scientific">Thermodesulfatator atlanticus</name>
    <dbReference type="NCBI Taxonomy" id="501497"/>
    <lineage>
        <taxon>Bacteria</taxon>
        <taxon>Pseudomonadati</taxon>
        <taxon>Thermodesulfobacteriota</taxon>
        <taxon>Thermodesulfobacteria</taxon>
        <taxon>Thermodesulfobacteriales</taxon>
        <taxon>Thermodesulfatatoraceae</taxon>
        <taxon>Thermodesulfatator</taxon>
    </lineage>
</organism>
<keyword evidence="1" id="KW-0472">Membrane</keyword>
<name>A0A7V5P089_9BACT</name>
<keyword evidence="1" id="KW-0812">Transmembrane</keyword>
<dbReference type="AlphaFoldDB" id="A0A7V5P089"/>
<evidence type="ECO:0000313" key="2">
    <source>
        <dbReference type="EMBL" id="HHI97249.1"/>
    </source>
</evidence>
<keyword evidence="1" id="KW-1133">Transmembrane helix</keyword>
<evidence type="ECO:0000256" key="1">
    <source>
        <dbReference type="SAM" id="Phobius"/>
    </source>
</evidence>
<dbReference type="EMBL" id="DROK01000153">
    <property type="protein sequence ID" value="HHI97249.1"/>
    <property type="molecule type" value="Genomic_DNA"/>
</dbReference>
<feature type="transmembrane region" description="Helical" evidence="1">
    <location>
        <begin position="36"/>
        <end position="56"/>
    </location>
</feature>